<evidence type="ECO:0000313" key="1">
    <source>
        <dbReference type="EMBL" id="GAW93721.1"/>
    </source>
</evidence>
<gene>
    <name evidence="1" type="ORF">KKC1_28490</name>
</gene>
<dbReference type="PIRSF" id="PIRSF004764">
    <property type="entry name" value="YmfJ"/>
    <property type="match status" value="1"/>
</dbReference>
<keyword evidence="2" id="KW-1185">Reference proteome</keyword>
<dbReference type="Proteomes" id="UP000197032">
    <property type="component" value="Unassembled WGS sequence"/>
</dbReference>
<reference evidence="2" key="1">
    <citation type="journal article" date="2017" name="Appl. Environ. Microbiol.">
        <title>Genomic analysis of Calderihabitans maritimus KKC1, a thermophilic hydrogenogenic carboxydotrophic bacterium isolated from marine sediment.</title>
        <authorList>
            <person name="Omae K."/>
            <person name="Yoneda Y."/>
            <person name="Fukuyama Y."/>
            <person name="Yoshida T."/>
            <person name="Sako Y."/>
        </authorList>
    </citation>
    <scope>NUCLEOTIDE SEQUENCE [LARGE SCALE GENOMIC DNA]</scope>
    <source>
        <strain evidence="2">KKC1</strain>
    </source>
</reference>
<dbReference type="Pfam" id="PF11588">
    <property type="entry name" value="DUF3243"/>
    <property type="match status" value="1"/>
</dbReference>
<comment type="caution">
    <text evidence="1">The sequence shown here is derived from an EMBL/GenBank/DDBJ whole genome shotgun (WGS) entry which is preliminary data.</text>
</comment>
<dbReference type="InterPro" id="IPR021637">
    <property type="entry name" value="DUF3243"/>
</dbReference>
<evidence type="ECO:0000313" key="2">
    <source>
        <dbReference type="Proteomes" id="UP000197032"/>
    </source>
</evidence>
<protein>
    <recommendedName>
        <fullName evidence="3">DUF3243 domain-containing protein</fullName>
    </recommendedName>
</protein>
<dbReference type="AlphaFoldDB" id="A0A1Z5HWL4"/>
<evidence type="ECO:0008006" key="3">
    <source>
        <dbReference type="Google" id="ProtNLM"/>
    </source>
</evidence>
<dbReference type="OrthoDB" id="2382009at2"/>
<dbReference type="Gene3D" id="1.10.760.20">
    <property type="entry name" value="Protein of unknown function DUF3243"/>
    <property type="match status" value="1"/>
</dbReference>
<dbReference type="EMBL" id="BDGJ01000168">
    <property type="protein sequence ID" value="GAW93721.1"/>
    <property type="molecule type" value="Genomic_DNA"/>
</dbReference>
<organism evidence="1 2">
    <name type="scientific">Calderihabitans maritimus</name>
    <dbReference type="NCBI Taxonomy" id="1246530"/>
    <lineage>
        <taxon>Bacteria</taxon>
        <taxon>Bacillati</taxon>
        <taxon>Bacillota</taxon>
        <taxon>Clostridia</taxon>
        <taxon>Neomoorellales</taxon>
        <taxon>Calderihabitantaceae</taxon>
        <taxon>Calderihabitans</taxon>
    </lineage>
</organism>
<accession>A0A1Z5HWL4</accession>
<dbReference type="InterPro" id="IPR038292">
    <property type="entry name" value="YmfJ/YflH_sf"/>
</dbReference>
<proteinExistence type="predicted"/>
<dbReference type="InterPro" id="IPR024702">
    <property type="entry name" value="Uncharacterised_YmfJ"/>
</dbReference>
<name>A0A1Z5HWL4_9FIRM</name>
<sequence>MEITSFDQWLETLGKALSKAKAMGMPEDIIKNSAAKLGDFLAENVNPDISENRFLRDLWEVADETEQEAIAGAMIKLVERKKIH</sequence>
<dbReference type="RefSeq" id="WP_088554799.1">
    <property type="nucleotide sequence ID" value="NZ_BDGJ01000168.1"/>
</dbReference>